<feature type="domain" description="Major facilitator superfamily (MFS) profile" evidence="8">
    <location>
        <begin position="24"/>
        <end position="465"/>
    </location>
</feature>
<evidence type="ECO:0000313" key="9">
    <source>
        <dbReference type="EMBL" id="MBF8189153.1"/>
    </source>
</evidence>
<keyword evidence="2" id="KW-0813">Transport</keyword>
<dbReference type="InterPro" id="IPR011701">
    <property type="entry name" value="MFS"/>
</dbReference>
<feature type="transmembrane region" description="Helical" evidence="7">
    <location>
        <begin position="338"/>
        <end position="359"/>
    </location>
</feature>
<keyword evidence="3" id="KW-1003">Cell membrane</keyword>
<dbReference type="RefSeq" id="WP_195898094.1">
    <property type="nucleotide sequence ID" value="NZ_JADOGI010000084.1"/>
</dbReference>
<reference evidence="9" key="1">
    <citation type="submission" date="2020-11" db="EMBL/GenBank/DDBJ databases">
        <title>Whole-genome analyses of Nonomuraea sp. K274.</title>
        <authorList>
            <person name="Veyisoglu A."/>
        </authorList>
    </citation>
    <scope>NUCLEOTIDE SEQUENCE</scope>
    <source>
        <strain evidence="9">K274</strain>
    </source>
</reference>
<name>A0A931AEQ4_9ACTN</name>
<organism evidence="9 10">
    <name type="scientific">Nonomuraea cypriaca</name>
    <dbReference type="NCBI Taxonomy" id="1187855"/>
    <lineage>
        <taxon>Bacteria</taxon>
        <taxon>Bacillati</taxon>
        <taxon>Actinomycetota</taxon>
        <taxon>Actinomycetes</taxon>
        <taxon>Streptosporangiales</taxon>
        <taxon>Streptosporangiaceae</taxon>
        <taxon>Nonomuraea</taxon>
    </lineage>
</organism>
<dbReference type="GO" id="GO:0005886">
    <property type="term" value="C:plasma membrane"/>
    <property type="evidence" value="ECO:0007669"/>
    <property type="project" value="UniProtKB-SubCell"/>
</dbReference>
<feature type="transmembrane region" description="Helical" evidence="7">
    <location>
        <begin position="58"/>
        <end position="78"/>
    </location>
</feature>
<dbReference type="PANTHER" id="PTHR42718">
    <property type="entry name" value="MAJOR FACILITATOR SUPERFAMILY MULTIDRUG TRANSPORTER MFSC"/>
    <property type="match status" value="1"/>
</dbReference>
<evidence type="ECO:0000259" key="8">
    <source>
        <dbReference type="PROSITE" id="PS50850"/>
    </source>
</evidence>
<protein>
    <submittedName>
        <fullName evidence="9">MFS transporter</fullName>
    </submittedName>
</protein>
<dbReference type="InterPro" id="IPR020846">
    <property type="entry name" value="MFS_dom"/>
</dbReference>
<dbReference type="NCBIfam" id="TIGR00711">
    <property type="entry name" value="efflux_EmrB"/>
    <property type="match status" value="1"/>
</dbReference>
<feature type="transmembrane region" description="Helical" evidence="7">
    <location>
        <begin position="115"/>
        <end position="136"/>
    </location>
</feature>
<dbReference type="AlphaFoldDB" id="A0A931AEQ4"/>
<evidence type="ECO:0000256" key="3">
    <source>
        <dbReference type="ARBA" id="ARBA00022475"/>
    </source>
</evidence>
<feature type="transmembrane region" description="Helical" evidence="7">
    <location>
        <begin position="176"/>
        <end position="198"/>
    </location>
</feature>
<dbReference type="CDD" id="cd17321">
    <property type="entry name" value="MFS_MMR_MDR_like"/>
    <property type="match status" value="1"/>
</dbReference>
<evidence type="ECO:0000313" key="10">
    <source>
        <dbReference type="Proteomes" id="UP000605361"/>
    </source>
</evidence>
<accession>A0A931AEQ4</accession>
<evidence type="ECO:0000256" key="4">
    <source>
        <dbReference type="ARBA" id="ARBA00022692"/>
    </source>
</evidence>
<evidence type="ECO:0000256" key="7">
    <source>
        <dbReference type="SAM" id="Phobius"/>
    </source>
</evidence>
<feature type="transmembrane region" description="Helical" evidence="7">
    <location>
        <begin position="236"/>
        <end position="253"/>
    </location>
</feature>
<dbReference type="SUPFAM" id="SSF103473">
    <property type="entry name" value="MFS general substrate transporter"/>
    <property type="match status" value="1"/>
</dbReference>
<dbReference type="InterPro" id="IPR004638">
    <property type="entry name" value="EmrB-like"/>
</dbReference>
<comment type="subcellular location">
    <subcellularLocation>
        <location evidence="1">Cell membrane</location>
        <topology evidence="1">Multi-pass membrane protein</topology>
    </subcellularLocation>
</comment>
<feature type="transmembrane region" description="Helical" evidence="7">
    <location>
        <begin position="90"/>
        <end position="109"/>
    </location>
</feature>
<keyword evidence="5 7" id="KW-1133">Transmembrane helix</keyword>
<dbReference type="Pfam" id="PF07690">
    <property type="entry name" value="MFS_1"/>
    <property type="match status" value="1"/>
</dbReference>
<dbReference type="GO" id="GO:0022857">
    <property type="term" value="F:transmembrane transporter activity"/>
    <property type="evidence" value="ECO:0007669"/>
    <property type="project" value="InterPro"/>
</dbReference>
<feature type="transmembrane region" description="Helical" evidence="7">
    <location>
        <begin position="273"/>
        <end position="293"/>
    </location>
</feature>
<feature type="transmembrane region" description="Helical" evidence="7">
    <location>
        <begin position="210"/>
        <end position="230"/>
    </location>
</feature>
<dbReference type="EMBL" id="JADOGI010000084">
    <property type="protein sequence ID" value="MBF8189153.1"/>
    <property type="molecule type" value="Genomic_DNA"/>
</dbReference>
<dbReference type="Gene3D" id="1.20.1720.10">
    <property type="entry name" value="Multidrug resistance protein D"/>
    <property type="match status" value="1"/>
</dbReference>
<keyword evidence="10" id="KW-1185">Reference proteome</keyword>
<feature type="transmembrane region" description="Helical" evidence="7">
    <location>
        <begin position="365"/>
        <end position="389"/>
    </location>
</feature>
<dbReference type="Gene3D" id="1.20.1250.20">
    <property type="entry name" value="MFS general substrate transporter like domains"/>
    <property type="match status" value="1"/>
</dbReference>
<proteinExistence type="predicted"/>
<feature type="transmembrane region" description="Helical" evidence="7">
    <location>
        <begin position="23"/>
        <end position="46"/>
    </location>
</feature>
<evidence type="ECO:0000256" key="2">
    <source>
        <dbReference type="ARBA" id="ARBA00022448"/>
    </source>
</evidence>
<feature type="transmembrane region" description="Helical" evidence="7">
    <location>
        <begin position="305"/>
        <end position="326"/>
    </location>
</feature>
<feature type="transmembrane region" description="Helical" evidence="7">
    <location>
        <begin position="410"/>
        <end position="429"/>
    </location>
</feature>
<evidence type="ECO:0000256" key="6">
    <source>
        <dbReference type="ARBA" id="ARBA00023136"/>
    </source>
</evidence>
<evidence type="ECO:0000256" key="1">
    <source>
        <dbReference type="ARBA" id="ARBA00004651"/>
    </source>
</evidence>
<gene>
    <name evidence="9" type="ORF">ITP53_26160</name>
</gene>
<dbReference type="InterPro" id="IPR036259">
    <property type="entry name" value="MFS_trans_sf"/>
</dbReference>
<sequence>MTQGPGELQADTHLRLKSARGRWVLVATVLGSGIALLDSTVVNVALPFIGRQLDADMAGLQWTINAYTLTLAGLILLGGSLGDRYGRRNVFLIGILWFAVASALCGLSPNIEFLIGARALQGIGGALLTPGSLAIIQASFVRHDRPRAVGAWSGLGGVASAIGPLLGGWLVQTAGWRWAFLINLPVALVILFITLRHVPESKDEEAAGRFDVLGAVLAALALAGITYGLIEKGAPLLLVTGLLLGAAFVVTQIRRSPDALVPVEIFRDRVFTAVNVVTLIMYAAMGVVFFLLVVQLQVVSGFSPIAAGLAMLPTTILMMLLSAQAGEVAKRFGPRWPMTFGILVAGVGFLWMSTISFGASYPLQVLPAVTVFGLGLSGAVAPLTATVLATAEERHAGTASGVNNAVARTGSLLAVAAVPPLVGLVGDAFQNPPVFDAGFRMAMLISAGMMVVSALITFFTIRTNVLAAED</sequence>
<dbReference type="Proteomes" id="UP000605361">
    <property type="component" value="Unassembled WGS sequence"/>
</dbReference>
<feature type="transmembrane region" description="Helical" evidence="7">
    <location>
        <begin position="148"/>
        <end position="170"/>
    </location>
</feature>
<comment type="caution">
    <text evidence="9">The sequence shown here is derived from an EMBL/GenBank/DDBJ whole genome shotgun (WGS) entry which is preliminary data.</text>
</comment>
<feature type="transmembrane region" description="Helical" evidence="7">
    <location>
        <begin position="441"/>
        <end position="461"/>
    </location>
</feature>
<keyword evidence="4 7" id="KW-0812">Transmembrane</keyword>
<dbReference type="PANTHER" id="PTHR42718:SF42">
    <property type="entry name" value="EXPORT PROTEIN"/>
    <property type="match status" value="1"/>
</dbReference>
<keyword evidence="6 7" id="KW-0472">Membrane</keyword>
<dbReference type="PROSITE" id="PS50850">
    <property type="entry name" value="MFS"/>
    <property type="match status" value="1"/>
</dbReference>
<evidence type="ECO:0000256" key="5">
    <source>
        <dbReference type="ARBA" id="ARBA00022989"/>
    </source>
</evidence>